<dbReference type="Proteomes" id="UP000195437">
    <property type="component" value="Chromosome"/>
</dbReference>
<dbReference type="InterPro" id="IPR021247">
    <property type="entry name" value="DUF2785"/>
</dbReference>
<dbReference type="Pfam" id="PF10978">
    <property type="entry name" value="DUF2785"/>
    <property type="match status" value="1"/>
</dbReference>
<dbReference type="KEGG" id="tum:CBW65_03235"/>
<organism evidence="1 2">
    <name type="scientific">Tumebacillus avium</name>
    <dbReference type="NCBI Taxonomy" id="1903704"/>
    <lineage>
        <taxon>Bacteria</taxon>
        <taxon>Bacillati</taxon>
        <taxon>Bacillota</taxon>
        <taxon>Bacilli</taxon>
        <taxon>Bacillales</taxon>
        <taxon>Alicyclobacillaceae</taxon>
        <taxon>Tumebacillus</taxon>
    </lineage>
</organism>
<evidence type="ECO:0008006" key="3">
    <source>
        <dbReference type="Google" id="ProtNLM"/>
    </source>
</evidence>
<sequence>MTLTQKLEIIKQNEYRLADGQDLIELTHEILDHLGSTDSYLRDSLGYMTLAQWIYTRDQFSPEQLREILQRVQTMWFQSIGETNTDSVFLRSFSSLVVALVLVRDNKTPFLTEEEFRTILAQTVEYCQQERDLRGYVEHGGWAHAAAHVADVVDECVKHRAVGEVECETLWQGLCALIRNADAVYGAEEDERITNALIAMVEAGKVPLAKLCAWLEAEEFAGEDYNKSFILRINWKHLVRSLEYRLRVKNLIGDQEDRLFGVLKKFASRYE</sequence>
<name>A0A1Y0II87_9BACL</name>
<protein>
    <recommendedName>
        <fullName evidence="3">DUF2785 domain-containing protein</fullName>
    </recommendedName>
</protein>
<dbReference type="AlphaFoldDB" id="A0A1Y0II87"/>
<keyword evidence="2" id="KW-1185">Reference proteome</keyword>
<evidence type="ECO:0000313" key="2">
    <source>
        <dbReference type="Proteomes" id="UP000195437"/>
    </source>
</evidence>
<accession>A0A1Y0II87</accession>
<dbReference type="RefSeq" id="WP_087455566.1">
    <property type="nucleotide sequence ID" value="NZ_CP021434.1"/>
</dbReference>
<dbReference type="EMBL" id="CP021434">
    <property type="protein sequence ID" value="ARU60178.1"/>
    <property type="molecule type" value="Genomic_DNA"/>
</dbReference>
<evidence type="ECO:0000313" key="1">
    <source>
        <dbReference type="EMBL" id="ARU60178.1"/>
    </source>
</evidence>
<proteinExistence type="predicted"/>
<dbReference type="OrthoDB" id="7619731at2"/>
<reference evidence="2" key="1">
    <citation type="submission" date="2017-05" db="EMBL/GenBank/DDBJ databases">
        <authorList>
            <person name="Sung H."/>
        </authorList>
    </citation>
    <scope>NUCLEOTIDE SEQUENCE [LARGE SCALE GENOMIC DNA]</scope>
    <source>
        <strain evidence="2">AR23208</strain>
    </source>
</reference>
<gene>
    <name evidence="1" type="ORF">CBW65_03235</name>
</gene>